<evidence type="ECO:0000313" key="4">
    <source>
        <dbReference type="EMBL" id="SEN02571.1"/>
    </source>
</evidence>
<dbReference type="GO" id="GO:0005524">
    <property type="term" value="F:ATP binding"/>
    <property type="evidence" value="ECO:0007669"/>
    <property type="project" value="UniProtKB-KW"/>
</dbReference>
<dbReference type="AlphaFoldDB" id="A0A1H8D5F5"/>
<dbReference type="GO" id="GO:0016887">
    <property type="term" value="F:ATP hydrolysis activity"/>
    <property type="evidence" value="ECO:0007669"/>
    <property type="project" value="InterPro"/>
</dbReference>
<protein>
    <submittedName>
        <fullName evidence="4">Nucleoside ABC transporter ATP-binding protein</fullName>
    </submittedName>
</protein>
<keyword evidence="5" id="KW-1185">Reference proteome</keyword>
<dbReference type="SUPFAM" id="SSF52540">
    <property type="entry name" value="P-loop containing nucleoside triphosphate hydrolases"/>
    <property type="match status" value="2"/>
</dbReference>
<organism evidence="4 5">
    <name type="scientific">Hydrogenoanaerobacterium saccharovorans</name>
    <dbReference type="NCBI Taxonomy" id="474960"/>
    <lineage>
        <taxon>Bacteria</taxon>
        <taxon>Bacillati</taxon>
        <taxon>Bacillota</taxon>
        <taxon>Clostridia</taxon>
        <taxon>Eubacteriales</taxon>
        <taxon>Oscillospiraceae</taxon>
        <taxon>Hydrogenoanaerobacterium</taxon>
    </lineage>
</organism>
<feature type="domain" description="ABC transporter" evidence="3">
    <location>
        <begin position="264"/>
        <end position="508"/>
    </location>
</feature>
<dbReference type="PROSITE" id="PS50893">
    <property type="entry name" value="ABC_TRANSPORTER_2"/>
    <property type="match status" value="2"/>
</dbReference>
<evidence type="ECO:0000313" key="5">
    <source>
        <dbReference type="Proteomes" id="UP000199158"/>
    </source>
</evidence>
<dbReference type="PROSITE" id="PS00211">
    <property type="entry name" value="ABC_TRANSPORTER_1"/>
    <property type="match status" value="1"/>
</dbReference>
<dbReference type="Pfam" id="PF00005">
    <property type="entry name" value="ABC_tran"/>
    <property type="match status" value="2"/>
</dbReference>
<dbReference type="InterPro" id="IPR017871">
    <property type="entry name" value="ABC_transporter-like_CS"/>
</dbReference>
<sequence length="511" mass="56395">MLLRRGLISMLLEMKGITKQYGSVLANDSINLTLEKGEILAVVGENGAGKSTLMKILYGLEQPTCGEVYLNGKQQSFRSPHDAIRAGIGMVQQHFMLFSEFTVAENIVYGNEPKKNSLFFNRSAADKLVQELSKKYLLDVDPRAKIKNCPVGLQQRVEILKILYQNADIIILDEPSAVLTPQEVSDLLKTMKKLASMGKSIIIITHKLHEVMDASDRVMVMRSGKFVKETKTSETSIEELSFLMVGRRIIDKEVPEQPTTGNVLTVTDLRLTDKQGKKCLDGLSMHVDAGEIVGIAGVSGNGQSELIECITGLNKADAGEITLLEKDIVKSSVSKIRDLGCACIPEDRYKYGCAKDANMTETALMAHQYKPRFSKHGILKNNIIRNYVTELLQRYDVKYSGLFQKAGELSGGNIQKLIVAREIEQNTPLLIAAEPTRGVDIGAMEFIHGKLLEKRANGGAILLVSSELSEIMELCDRIYTIFDGKINGEFTKAEATEEKLGLLMMGGKQDA</sequence>
<dbReference type="InterPro" id="IPR027417">
    <property type="entry name" value="P-loop_NTPase"/>
</dbReference>
<dbReference type="Proteomes" id="UP000199158">
    <property type="component" value="Unassembled WGS sequence"/>
</dbReference>
<evidence type="ECO:0000256" key="1">
    <source>
        <dbReference type="ARBA" id="ARBA00022741"/>
    </source>
</evidence>
<dbReference type="InterPro" id="IPR003593">
    <property type="entry name" value="AAA+_ATPase"/>
</dbReference>
<dbReference type="PANTHER" id="PTHR43790">
    <property type="entry name" value="CARBOHYDRATE TRANSPORT ATP-BINDING PROTEIN MG119-RELATED"/>
    <property type="match status" value="1"/>
</dbReference>
<dbReference type="SMART" id="SM00382">
    <property type="entry name" value="AAA"/>
    <property type="match status" value="1"/>
</dbReference>
<dbReference type="EMBL" id="FOCG01000002">
    <property type="protein sequence ID" value="SEN02571.1"/>
    <property type="molecule type" value="Genomic_DNA"/>
</dbReference>
<dbReference type="InterPro" id="IPR003439">
    <property type="entry name" value="ABC_transporter-like_ATP-bd"/>
</dbReference>
<evidence type="ECO:0000256" key="2">
    <source>
        <dbReference type="ARBA" id="ARBA00022840"/>
    </source>
</evidence>
<keyword evidence="1" id="KW-0547">Nucleotide-binding</keyword>
<dbReference type="PANTHER" id="PTHR43790:SF4">
    <property type="entry name" value="GUANOSINE IMPORT ATP-BINDING PROTEIN NUPO"/>
    <property type="match status" value="1"/>
</dbReference>
<reference evidence="4 5" key="1">
    <citation type="submission" date="2016-10" db="EMBL/GenBank/DDBJ databases">
        <authorList>
            <person name="de Groot N.N."/>
        </authorList>
    </citation>
    <scope>NUCLEOTIDE SEQUENCE [LARGE SCALE GENOMIC DNA]</scope>
    <source>
        <strain evidence="4 5">CGMCC 1.5070</strain>
    </source>
</reference>
<dbReference type="Gene3D" id="3.40.50.300">
    <property type="entry name" value="P-loop containing nucleotide triphosphate hydrolases"/>
    <property type="match status" value="2"/>
</dbReference>
<dbReference type="STRING" id="474960.SAMN05216180_2530"/>
<accession>A0A1H8D5F5</accession>
<dbReference type="CDD" id="cd03216">
    <property type="entry name" value="ABC_Carb_Monos_I"/>
    <property type="match status" value="1"/>
</dbReference>
<gene>
    <name evidence="4" type="ORF">SAMN05216180_2530</name>
</gene>
<dbReference type="CDD" id="cd03215">
    <property type="entry name" value="ABC_Carb_Monos_II"/>
    <property type="match status" value="1"/>
</dbReference>
<feature type="domain" description="ABC transporter" evidence="3">
    <location>
        <begin position="12"/>
        <end position="248"/>
    </location>
</feature>
<evidence type="ECO:0000259" key="3">
    <source>
        <dbReference type="PROSITE" id="PS50893"/>
    </source>
</evidence>
<dbReference type="InterPro" id="IPR050107">
    <property type="entry name" value="ABC_carbohydrate_import_ATPase"/>
</dbReference>
<name>A0A1H8D5F5_9FIRM</name>
<proteinExistence type="predicted"/>
<keyword evidence="2 4" id="KW-0067">ATP-binding</keyword>